<keyword evidence="5" id="KW-1185">Reference proteome</keyword>
<evidence type="ECO:0000313" key="4">
    <source>
        <dbReference type="EMBL" id="KAF8706408.1"/>
    </source>
</evidence>
<evidence type="ECO:0000313" key="5">
    <source>
        <dbReference type="Proteomes" id="UP000636709"/>
    </source>
</evidence>
<dbReference type="AlphaFoldDB" id="A0A835BNM0"/>
<dbReference type="PROSITE" id="PS51752">
    <property type="entry name" value="JACALIN_LECTIN"/>
    <property type="match status" value="1"/>
</dbReference>
<protein>
    <recommendedName>
        <fullName evidence="3">Jacalin-type lectin domain-containing protein</fullName>
    </recommendedName>
</protein>
<keyword evidence="1" id="KW-0430">Lectin</keyword>
<dbReference type="EMBL" id="JACEFO010001767">
    <property type="protein sequence ID" value="KAF8706408.1"/>
    <property type="molecule type" value="Genomic_DNA"/>
</dbReference>
<feature type="compositionally biased region" description="Polar residues" evidence="2">
    <location>
        <begin position="120"/>
        <end position="139"/>
    </location>
</feature>
<dbReference type="Pfam" id="PF01419">
    <property type="entry name" value="Jacalin"/>
    <property type="match status" value="1"/>
</dbReference>
<proteinExistence type="predicted"/>
<dbReference type="Gene3D" id="2.100.10.30">
    <property type="entry name" value="Jacalin-like lectin domain"/>
    <property type="match status" value="1"/>
</dbReference>
<dbReference type="Proteomes" id="UP000636709">
    <property type="component" value="Unassembled WGS sequence"/>
</dbReference>
<dbReference type="SMART" id="SM00915">
    <property type="entry name" value="Jacalin"/>
    <property type="match status" value="1"/>
</dbReference>
<dbReference type="PANTHER" id="PTHR46506">
    <property type="entry name" value="OS05G0143600 PROTEIN"/>
    <property type="match status" value="1"/>
</dbReference>
<evidence type="ECO:0000259" key="3">
    <source>
        <dbReference type="PROSITE" id="PS51752"/>
    </source>
</evidence>
<dbReference type="InterPro" id="IPR001229">
    <property type="entry name" value="Jacalin-like_lectin_dom"/>
</dbReference>
<accession>A0A835BNM0</accession>
<evidence type="ECO:0000256" key="1">
    <source>
        <dbReference type="ARBA" id="ARBA00022734"/>
    </source>
</evidence>
<dbReference type="OrthoDB" id="630385at2759"/>
<feature type="region of interest" description="Disordered" evidence="2">
    <location>
        <begin position="117"/>
        <end position="139"/>
    </location>
</feature>
<feature type="region of interest" description="Disordered" evidence="2">
    <location>
        <begin position="168"/>
        <end position="188"/>
    </location>
</feature>
<comment type="caution">
    <text evidence="4">The sequence shown here is derived from an EMBL/GenBank/DDBJ whole genome shotgun (WGS) entry which is preliminary data.</text>
</comment>
<gene>
    <name evidence="4" type="ORF">HU200_030673</name>
</gene>
<reference evidence="4" key="1">
    <citation type="submission" date="2020-07" db="EMBL/GenBank/DDBJ databases">
        <title>Genome sequence and genetic diversity analysis of an under-domesticated orphan crop, white fonio (Digitaria exilis).</title>
        <authorList>
            <person name="Bennetzen J.L."/>
            <person name="Chen S."/>
            <person name="Ma X."/>
            <person name="Wang X."/>
            <person name="Yssel A.E.J."/>
            <person name="Chaluvadi S.R."/>
            <person name="Johnson M."/>
            <person name="Gangashetty P."/>
            <person name="Hamidou F."/>
            <person name="Sanogo M.D."/>
            <person name="Zwaenepoel A."/>
            <person name="Wallace J."/>
            <person name="Van De Peer Y."/>
            <person name="Van Deynze A."/>
        </authorList>
    </citation>
    <scope>NUCLEOTIDE SEQUENCE</scope>
    <source>
        <tissue evidence="4">Leaves</tissue>
    </source>
</reference>
<dbReference type="InterPro" id="IPR036404">
    <property type="entry name" value="Jacalin-like_lectin_dom_sf"/>
</dbReference>
<feature type="domain" description="Jacalin-type lectin" evidence="3">
    <location>
        <begin position="215"/>
        <end position="349"/>
    </location>
</feature>
<organism evidence="4 5">
    <name type="scientific">Digitaria exilis</name>
    <dbReference type="NCBI Taxonomy" id="1010633"/>
    <lineage>
        <taxon>Eukaryota</taxon>
        <taxon>Viridiplantae</taxon>
        <taxon>Streptophyta</taxon>
        <taxon>Embryophyta</taxon>
        <taxon>Tracheophyta</taxon>
        <taxon>Spermatophyta</taxon>
        <taxon>Magnoliopsida</taxon>
        <taxon>Liliopsida</taxon>
        <taxon>Poales</taxon>
        <taxon>Poaceae</taxon>
        <taxon>PACMAD clade</taxon>
        <taxon>Panicoideae</taxon>
        <taxon>Panicodae</taxon>
        <taxon>Paniceae</taxon>
        <taxon>Anthephorinae</taxon>
        <taxon>Digitaria</taxon>
    </lineage>
</organism>
<sequence length="370" mass="40489">MAKLKLSGAAVLLIVVVPVFMYAGALLIGIQLGRALERRHDSVTVSFSIRGALAYVAKGTELWDSNNVFGRRRGRDERVARRVWLPFPASPVRDESPDNQDQYSNQQQHAYIPLKWAQGQDDSSSRATTAPRTPPQAQRFHTNHRYVDADGRVHVDTEDVHFVMEKPRRGTRYAHPKHPDSSPSSADDDMALEIKVTTNKTKRYHISNDTSPRGLISVGPWGGSGGQAFYMHGSIAPRLRSIVLQHSMSGGIHSMACDYYYYYDDGIRTAACPPGEHLTAVEGTTGHVSNVAGAVVTSLAFRTSTGRTYGRTAGTGTAFSVPAADGACIVGFWGRSGWLLDAIGLYIKPCGSSSSNTTRRARVRNIIRDE</sequence>
<name>A0A835BNM0_9POAL</name>
<dbReference type="GO" id="GO:0030246">
    <property type="term" value="F:carbohydrate binding"/>
    <property type="evidence" value="ECO:0007669"/>
    <property type="project" value="UniProtKB-KW"/>
</dbReference>
<evidence type="ECO:0000256" key="2">
    <source>
        <dbReference type="SAM" id="MobiDB-lite"/>
    </source>
</evidence>
<dbReference type="SUPFAM" id="SSF51101">
    <property type="entry name" value="Mannose-binding lectins"/>
    <property type="match status" value="1"/>
</dbReference>